<dbReference type="Proteomes" id="UP000598360">
    <property type="component" value="Unassembled WGS sequence"/>
</dbReference>
<keyword evidence="2" id="KW-0808">Transferase</keyword>
<keyword evidence="5" id="KW-1185">Reference proteome</keyword>
<dbReference type="GO" id="GO:0032259">
    <property type="term" value="P:methylation"/>
    <property type="evidence" value="ECO:0007669"/>
    <property type="project" value="UniProtKB-KW"/>
</dbReference>
<dbReference type="GO" id="GO:0008168">
    <property type="term" value="F:methyltransferase activity"/>
    <property type="evidence" value="ECO:0007669"/>
    <property type="project" value="UniProtKB-KW"/>
</dbReference>
<dbReference type="Pfam" id="PF13578">
    <property type="entry name" value="Methyltransf_24"/>
    <property type="match status" value="1"/>
</dbReference>
<reference evidence="4" key="1">
    <citation type="submission" date="2020-10" db="EMBL/GenBank/DDBJ databases">
        <title>Diversity and distribution of actinomycetes associated with coral in the coast of Hainan.</title>
        <authorList>
            <person name="Li F."/>
        </authorList>
    </citation>
    <scope>NUCLEOTIDE SEQUENCE</scope>
    <source>
        <strain evidence="4">HNM0983</strain>
    </source>
</reference>
<dbReference type="Gene3D" id="3.40.50.150">
    <property type="entry name" value="Vaccinia Virus protein VP39"/>
    <property type="match status" value="1"/>
</dbReference>
<dbReference type="PANTHER" id="PTHR40048:SF1">
    <property type="entry name" value="RHAMNOSYL O-METHYLTRANSFERASE"/>
    <property type="match status" value="1"/>
</dbReference>
<gene>
    <name evidence="4" type="ORF">IQ251_13620</name>
</gene>
<proteinExistence type="predicted"/>
<dbReference type="EMBL" id="JADEYC010000021">
    <property type="protein sequence ID" value="MBE9375486.1"/>
    <property type="molecule type" value="Genomic_DNA"/>
</dbReference>
<sequence>MSARLPGRHGPRAPAPPRPAARRGTASRGWTSARSVGITRRSRAKTARAWSASSAATPAERLLQRVLRERSGSAGSLPPERASHGEEDTVTRGPAVEHAQHPPLPPELAAAAEAATGFMPPHEGRALHAAALQHLGTGVAAEIGTYCGKSTIYLAAASRVTGGRVVTVDHHRGSEEHQPGWEYHDPQLVDPAAGRLDTLGRFRATIAAAGLEDEVTAIVGRSREVGRMWGQPLSLLFIDGGHTDDAAAADYEAWAHWVAPGGALVIHDVFPDPADGGQAPYRIYCRALDTGAFTETAVTGSLRVLRRTTGSAGSLP</sequence>
<name>A0A929FY80_9PSEU</name>
<keyword evidence="1 4" id="KW-0489">Methyltransferase</keyword>
<comment type="caution">
    <text evidence="4">The sequence shown here is derived from an EMBL/GenBank/DDBJ whole genome shotgun (WGS) entry which is preliminary data.</text>
</comment>
<evidence type="ECO:0000313" key="5">
    <source>
        <dbReference type="Proteomes" id="UP000598360"/>
    </source>
</evidence>
<protein>
    <submittedName>
        <fullName evidence="4">Class I SAM-dependent methyltransferase</fullName>
    </submittedName>
</protein>
<feature type="compositionally biased region" description="Basic and acidic residues" evidence="3">
    <location>
        <begin position="81"/>
        <end position="90"/>
    </location>
</feature>
<evidence type="ECO:0000256" key="2">
    <source>
        <dbReference type="ARBA" id="ARBA00022679"/>
    </source>
</evidence>
<dbReference type="PANTHER" id="PTHR40048">
    <property type="entry name" value="RHAMNOSYL O-METHYLTRANSFERASE"/>
    <property type="match status" value="1"/>
</dbReference>
<dbReference type="InterPro" id="IPR029063">
    <property type="entry name" value="SAM-dependent_MTases_sf"/>
</dbReference>
<dbReference type="GO" id="GO:0005886">
    <property type="term" value="C:plasma membrane"/>
    <property type="evidence" value="ECO:0007669"/>
    <property type="project" value="TreeGrafter"/>
</dbReference>
<dbReference type="GO" id="GO:0071770">
    <property type="term" value="P:DIM/DIP cell wall layer assembly"/>
    <property type="evidence" value="ECO:0007669"/>
    <property type="project" value="TreeGrafter"/>
</dbReference>
<accession>A0A929FY80</accession>
<feature type="compositionally biased region" description="Basic residues" evidence="3">
    <location>
        <begin position="1"/>
        <end position="11"/>
    </location>
</feature>
<feature type="compositionally biased region" description="Low complexity" evidence="3">
    <location>
        <begin position="47"/>
        <end position="59"/>
    </location>
</feature>
<dbReference type="AlphaFoldDB" id="A0A929FY80"/>
<feature type="compositionally biased region" description="Basic and acidic residues" evidence="3">
    <location>
        <begin position="62"/>
        <end position="71"/>
    </location>
</feature>
<evidence type="ECO:0000313" key="4">
    <source>
        <dbReference type="EMBL" id="MBE9375486.1"/>
    </source>
</evidence>
<evidence type="ECO:0000256" key="3">
    <source>
        <dbReference type="SAM" id="MobiDB-lite"/>
    </source>
</evidence>
<evidence type="ECO:0000256" key="1">
    <source>
        <dbReference type="ARBA" id="ARBA00022603"/>
    </source>
</evidence>
<feature type="region of interest" description="Disordered" evidence="3">
    <location>
        <begin position="1"/>
        <end position="90"/>
    </location>
</feature>
<organism evidence="4 5">
    <name type="scientific">Saccharopolyspora montiporae</name>
    <dbReference type="NCBI Taxonomy" id="2781240"/>
    <lineage>
        <taxon>Bacteria</taxon>
        <taxon>Bacillati</taxon>
        <taxon>Actinomycetota</taxon>
        <taxon>Actinomycetes</taxon>
        <taxon>Pseudonocardiales</taxon>
        <taxon>Pseudonocardiaceae</taxon>
        <taxon>Saccharopolyspora</taxon>
    </lineage>
</organism>
<dbReference type="SUPFAM" id="SSF53335">
    <property type="entry name" value="S-adenosyl-L-methionine-dependent methyltransferases"/>
    <property type="match status" value="1"/>
</dbReference>